<evidence type="ECO:0000313" key="2">
    <source>
        <dbReference type="EMBL" id="CAF1622783.1"/>
    </source>
</evidence>
<evidence type="ECO:0000313" key="9">
    <source>
        <dbReference type="EMBL" id="CAF5105707.1"/>
    </source>
</evidence>
<dbReference type="Proteomes" id="UP000663887">
    <property type="component" value="Unassembled WGS sequence"/>
</dbReference>
<keyword evidence="11" id="KW-1185">Reference proteome</keyword>
<dbReference type="Proteomes" id="UP000663856">
    <property type="component" value="Unassembled WGS sequence"/>
</dbReference>
<gene>
    <name evidence="2" type="ORF">CJN711_LOCUS38223</name>
    <name evidence="9" type="ORF">GIL414_LOCUS62957</name>
    <name evidence="1" type="ORF">KQP761_LOCUS18890</name>
    <name evidence="5" type="ORF">MBJ925_LOCUS23714</name>
    <name evidence="7" type="ORF">OVN521_LOCUS19903</name>
    <name evidence="8" type="ORF">SMN809_LOCUS28763</name>
    <name evidence="6" type="ORF">UXM345_LOCUS12115</name>
    <name evidence="4" type="ORF">WKI299_LOCUS16945</name>
    <name evidence="3" type="ORF">XDN619_LOCUS10235</name>
</gene>
<sequence>MVNIMGIVKDISLYVYLCDVRHYPQQIDAFQLTILLPVHLPPQHVIIIKFVPNDHSLTDIEEDLKKRYTSIYHIEEMNGTRRSHSRHIRIDIYNKDEQTTIQNSGIITLGGMQCEIDEYLPAPKILVCMKCHAPGHA</sequence>
<dbReference type="OrthoDB" id="9997837at2759"/>
<dbReference type="EMBL" id="CAJOBF010001243">
    <property type="protein sequence ID" value="CAF3929676.1"/>
    <property type="molecule type" value="Genomic_DNA"/>
</dbReference>
<protein>
    <submittedName>
        <fullName evidence="2">Uncharacterized protein</fullName>
    </submittedName>
</protein>
<name>A0A816CC45_9BILA</name>
<evidence type="ECO:0000313" key="4">
    <source>
        <dbReference type="EMBL" id="CAF2085017.1"/>
    </source>
</evidence>
<evidence type="ECO:0000313" key="3">
    <source>
        <dbReference type="EMBL" id="CAF2058963.1"/>
    </source>
</evidence>
<evidence type="ECO:0000313" key="11">
    <source>
        <dbReference type="Proteomes" id="UP000663866"/>
    </source>
</evidence>
<dbReference type="Proteomes" id="UP000663855">
    <property type="component" value="Unassembled WGS sequence"/>
</dbReference>
<dbReference type="Proteomes" id="UP000663866">
    <property type="component" value="Unassembled WGS sequence"/>
</dbReference>
<evidence type="ECO:0000313" key="6">
    <source>
        <dbReference type="EMBL" id="CAF3929676.1"/>
    </source>
</evidence>
<dbReference type="EMBL" id="CAJOBJ010257632">
    <property type="protein sequence ID" value="CAF5105707.1"/>
    <property type="molecule type" value="Genomic_DNA"/>
</dbReference>
<dbReference type="Proteomes" id="UP000663842">
    <property type="component" value="Unassembled WGS sequence"/>
</dbReference>
<evidence type="ECO:0000313" key="1">
    <source>
        <dbReference type="EMBL" id="CAF1567713.1"/>
    </source>
</evidence>
<dbReference type="EMBL" id="CAJNRG010003625">
    <property type="protein sequence ID" value="CAF2058963.1"/>
    <property type="molecule type" value="Genomic_DNA"/>
</dbReference>
<organism evidence="2 10">
    <name type="scientific">Rotaria magnacalcarata</name>
    <dbReference type="NCBI Taxonomy" id="392030"/>
    <lineage>
        <taxon>Eukaryota</taxon>
        <taxon>Metazoa</taxon>
        <taxon>Spiralia</taxon>
        <taxon>Gnathifera</taxon>
        <taxon>Rotifera</taxon>
        <taxon>Eurotatoria</taxon>
        <taxon>Bdelloidea</taxon>
        <taxon>Philodinida</taxon>
        <taxon>Philodinidae</taxon>
        <taxon>Rotaria</taxon>
    </lineage>
</organism>
<dbReference type="EMBL" id="CAJOBI010048984">
    <property type="protein sequence ID" value="CAF4362385.1"/>
    <property type="molecule type" value="Genomic_DNA"/>
</dbReference>
<dbReference type="EMBL" id="CAJNRE010012196">
    <property type="protein sequence ID" value="CAF2108422.1"/>
    <property type="molecule type" value="Genomic_DNA"/>
</dbReference>
<evidence type="ECO:0000313" key="10">
    <source>
        <dbReference type="Proteomes" id="UP000663855"/>
    </source>
</evidence>
<reference evidence="2" key="1">
    <citation type="submission" date="2021-02" db="EMBL/GenBank/DDBJ databases">
        <authorList>
            <person name="Nowell W R."/>
        </authorList>
    </citation>
    <scope>NUCLEOTIDE SEQUENCE</scope>
</reference>
<proteinExistence type="predicted"/>
<comment type="caution">
    <text evidence="2">The sequence shown here is derived from an EMBL/GenBank/DDBJ whole genome shotgun (WGS) entry which is preliminary data.</text>
</comment>
<dbReference type="EMBL" id="CAJOBG010003840">
    <property type="protein sequence ID" value="CAF4083257.1"/>
    <property type="molecule type" value="Genomic_DNA"/>
</dbReference>
<dbReference type="EMBL" id="CAJNOV010018634">
    <property type="protein sequence ID" value="CAF1622783.1"/>
    <property type="molecule type" value="Genomic_DNA"/>
</dbReference>
<dbReference type="AlphaFoldDB" id="A0A816CC45"/>
<evidence type="ECO:0000313" key="7">
    <source>
        <dbReference type="EMBL" id="CAF4083257.1"/>
    </source>
</evidence>
<accession>A0A816CC45</accession>
<dbReference type="EMBL" id="CAJNRF010006826">
    <property type="protein sequence ID" value="CAF2085017.1"/>
    <property type="molecule type" value="Genomic_DNA"/>
</dbReference>
<dbReference type="Proteomes" id="UP000681720">
    <property type="component" value="Unassembled WGS sequence"/>
</dbReference>
<dbReference type="Proteomes" id="UP000663834">
    <property type="component" value="Unassembled WGS sequence"/>
</dbReference>
<evidence type="ECO:0000313" key="8">
    <source>
        <dbReference type="EMBL" id="CAF4362385.1"/>
    </source>
</evidence>
<evidence type="ECO:0000313" key="5">
    <source>
        <dbReference type="EMBL" id="CAF2108422.1"/>
    </source>
</evidence>
<dbReference type="Proteomes" id="UP000663824">
    <property type="component" value="Unassembled WGS sequence"/>
</dbReference>
<dbReference type="EMBL" id="CAJNOW010009604">
    <property type="protein sequence ID" value="CAF1567713.1"/>
    <property type="molecule type" value="Genomic_DNA"/>
</dbReference>
<dbReference type="Proteomes" id="UP000676336">
    <property type="component" value="Unassembled WGS sequence"/>
</dbReference>